<dbReference type="InterPro" id="IPR003329">
    <property type="entry name" value="Cytidylyl_trans"/>
</dbReference>
<protein>
    <recommendedName>
        <fullName evidence="3">3-deoxy-manno-octulosonate cytidylyltransferase</fullName>
    </recommendedName>
</protein>
<evidence type="ECO:0000313" key="2">
    <source>
        <dbReference type="Proteomes" id="UP000651057"/>
    </source>
</evidence>
<evidence type="ECO:0008006" key="3">
    <source>
        <dbReference type="Google" id="ProtNLM"/>
    </source>
</evidence>
<evidence type="ECO:0000313" key="1">
    <source>
        <dbReference type="EMBL" id="MBL0684675.1"/>
    </source>
</evidence>
<dbReference type="Proteomes" id="UP000651057">
    <property type="component" value="Unassembled WGS sequence"/>
</dbReference>
<gene>
    <name evidence="1" type="ORF">JJQ60_14180</name>
</gene>
<dbReference type="SUPFAM" id="SSF53448">
    <property type="entry name" value="Nucleotide-diphospho-sugar transferases"/>
    <property type="match status" value="1"/>
</dbReference>
<dbReference type="PANTHER" id="PTHR42866:SF1">
    <property type="entry name" value="SPORE COAT POLYSACCHARIDE BIOSYNTHESIS PROTEIN SPSF"/>
    <property type="match status" value="1"/>
</dbReference>
<organism evidence="1 2">
    <name type="scientific">Aquimarina mytili</name>
    <dbReference type="NCBI Taxonomy" id="874423"/>
    <lineage>
        <taxon>Bacteria</taxon>
        <taxon>Pseudomonadati</taxon>
        <taxon>Bacteroidota</taxon>
        <taxon>Flavobacteriia</taxon>
        <taxon>Flavobacteriales</taxon>
        <taxon>Flavobacteriaceae</taxon>
        <taxon>Aquimarina</taxon>
    </lineage>
</organism>
<dbReference type="RefSeq" id="WP_201921353.1">
    <property type="nucleotide sequence ID" value="NZ_BAABAX010000031.1"/>
</dbReference>
<dbReference type="GO" id="GO:0005829">
    <property type="term" value="C:cytosol"/>
    <property type="evidence" value="ECO:0007669"/>
    <property type="project" value="TreeGrafter"/>
</dbReference>
<keyword evidence="2" id="KW-1185">Reference proteome</keyword>
<name>A0A936ZZC5_9FLAO</name>
<sequence length="268" mass="31311">MNEKVIACIIARTVSTRLPLKVLRNVFDDYSMLDYIIQRLKLSQKIDEIVICTSTEEVDDILEDVARKNKVNIYRGSPEKVIERMIMVGDKYKGDVLLRVTGDNVFTTYEYIDRQIELLQENNLDYLRLNGVPIGASAEIMKFEALKKCYSEMDPMVSEYLMLYMFEPDNYKCGILNPFSEDYSNYTITVDTPEDYIRTKEIINQSTNKDKLRLTLNEIISTILENNIINSTYNATGDVKYPYGKIISFKEYKMDMERRINKSTHFFS</sequence>
<dbReference type="AlphaFoldDB" id="A0A936ZZC5"/>
<dbReference type="Gene3D" id="3.90.550.10">
    <property type="entry name" value="Spore Coat Polysaccharide Biosynthesis Protein SpsA, Chain A"/>
    <property type="match status" value="1"/>
</dbReference>
<dbReference type="PANTHER" id="PTHR42866">
    <property type="entry name" value="3-DEOXY-MANNO-OCTULOSONATE CYTIDYLYLTRANSFERASE"/>
    <property type="match status" value="1"/>
</dbReference>
<proteinExistence type="predicted"/>
<dbReference type="Pfam" id="PF02348">
    <property type="entry name" value="CTP_transf_3"/>
    <property type="match status" value="1"/>
</dbReference>
<reference evidence="1" key="1">
    <citation type="submission" date="2021-01" db="EMBL/GenBank/DDBJ databases">
        <authorList>
            <person name="Zhong Y.L."/>
        </authorList>
    </citation>
    <scope>NUCLEOTIDE SEQUENCE</scope>
    <source>
        <strain evidence="1">KCTC 23302</strain>
    </source>
</reference>
<accession>A0A936ZZC5</accession>
<comment type="caution">
    <text evidence="1">The sequence shown here is derived from an EMBL/GenBank/DDBJ whole genome shotgun (WGS) entry which is preliminary data.</text>
</comment>
<dbReference type="EMBL" id="JAERQJ010000005">
    <property type="protein sequence ID" value="MBL0684675.1"/>
    <property type="molecule type" value="Genomic_DNA"/>
</dbReference>
<dbReference type="InterPro" id="IPR029044">
    <property type="entry name" value="Nucleotide-diphossugar_trans"/>
</dbReference>